<dbReference type="Proteomes" id="UP000726136">
    <property type="component" value="Unassembled WGS sequence"/>
</dbReference>
<organism evidence="1 2">
    <name type="scientific">Vibrio anguillarum</name>
    <name type="common">Listonella anguillarum</name>
    <dbReference type="NCBI Taxonomy" id="55601"/>
    <lineage>
        <taxon>Bacteria</taxon>
        <taxon>Pseudomonadati</taxon>
        <taxon>Pseudomonadota</taxon>
        <taxon>Gammaproteobacteria</taxon>
        <taxon>Vibrionales</taxon>
        <taxon>Vibrionaceae</taxon>
        <taxon>Vibrio</taxon>
    </lineage>
</organism>
<name>A0ABR9ZDL3_VIBAN</name>
<protein>
    <submittedName>
        <fullName evidence="1">Uncharacterized protein</fullName>
    </submittedName>
</protein>
<proteinExistence type="predicted"/>
<comment type="caution">
    <text evidence="1">The sequence shown here is derived from an EMBL/GenBank/DDBJ whole genome shotgun (WGS) entry which is preliminary data.</text>
</comment>
<dbReference type="EMBL" id="RDPI01000872">
    <property type="protein sequence ID" value="MBF4376517.1"/>
    <property type="molecule type" value="Genomic_DNA"/>
</dbReference>
<sequence length="99" mass="11296">GRWLYPSEKQPASFDELEQFLAKDADILPVSIGYHLLEHPTDRGNSITDCHAYAENALGISKRLNPIEVRFSGRDHFFSQAFWSLECSSEAILIKNDRN</sequence>
<evidence type="ECO:0000313" key="2">
    <source>
        <dbReference type="Proteomes" id="UP000726136"/>
    </source>
</evidence>
<feature type="non-terminal residue" evidence="1">
    <location>
        <position position="1"/>
    </location>
</feature>
<evidence type="ECO:0000313" key="1">
    <source>
        <dbReference type="EMBL" id="MBF4376517.1"/>
    </source>
</evidence>
<reference evidence="1 2" key="1">
    <citation type="journal article" date="2021" name="PeerJ">
        <title>Analysis of 44 Vibrio anguillarum genomes reveals high genetic diversity.</title>
        <authorList>
            <person name="Hansen M.J."/>
            <person name="Dalsgaard I."/>
        </authorList>
    </citation>
    <scope>NUCLEOTIDE SEQUENCE [LARGE SCALE GENOMIC DNA]</scope>
    <source>
        <strain evidence="1 2">040915-1/1B</strain>
    </source>
</reference>
<accession>A0ABR9ZDL3</accession>
<keyword evidence="2" id="KW-1185">Reference proteome</keyword>
<gene>
    <name evidence="1" type="ORF">EAY46_26420</name>
</gene>